<protein>
    <submittedName>
        <fullName evidence="2">Hemerythrin-like domain-containing protein</fullName>
    </submittedName>
</protein>
<dbReference type="InterPro" id="IPR012312">
    <property type="entry name" value="Hemerythrin-like"/>
</dbReference>
<dbReference type="Pfam" id="PF01814">
    <property type="entry name" value="Hemerythrin"/>
    <property type="match status" value="1"/>
</dbReference>
<dbReference type="Gene3D" id="1.20.120.520">
    <property type="entry name" value="nmb1532 protein domain like"/>
    <property type="match status" value="1"/>
</dbReference>
<evidence type="ECO:0000313" key="2">
    <source>
        <dbReference type="EMBL" id="SIQ54022.1"/>
    </source>
</evidence>
<evidence type="ECO:0000313" key="3">
    <source>
        <dbReference type="Proteomes" id="UP000186819"/>
    </source>
</evidence>
<dbReference type="Proteomes" id="UP000186819">
    <property type="component" value="Unassembled WGS sequence"/>
</dbReference>
<feature type="domain" description="Hemerythrin-like" evidence="1">
    <location>
        <begin position="6"/>
        <end position="138"/>
    </location>
</feature>
<dbReference type="GO" id="GO:0005886">
    <property type="term" value="C:plasma membrane"/>
    <property type="evidence" value="ECO:0007669"/>
    <property type="project" value="TreeGrafter"/>
</dbReference>
<dbReference type="RefSeq" id="WP_076601735.1">
    <property type="nucleotide sequence ID" value="NZ_FTMD01000005.1"/>
</dbReference>
<dbReference type="EMBL" id="FTMD01000005">
    <property type="protein sequence ID" value="SIQ54022.1"/>
    <property type="molecule type" value="Genomic_DNA"/>
</dbReference>
<reference evidence="3" key="1">
    <citation type="submission" date="2017-01" db="EMBL/GenBank/DDBJ databases">
        <authorList>
            <person name="Varghese N."/>
            <person name="Submissions S."/>
        </authorList>
    </citation>
    <scope>NUCLEOTIDE SEQUENCE [LARGE SCALE GENOMIC DNA]</scope>
    <source>
        <strain evidence="3">ATCC 51758</strain>
    </source>
</reference>
<dbReference type="OrthoDB" id="7349010at2"/>
<keyword evidence="3" id="KW-1185">Reference proteome</keyword>
<dbReference type="AlphaFoldDB" id="A0A1N6TKV7"/>
<dbReference type="STRING" id="34027.SAMN05421829_10532"/>
<dbReference type="PANTHER" id="PTHR39966:SF1">
    <property type="entry name" value="HEMERYTHRIN-LIKE DOMAIN-CONTAINING PROTEIN"/>
    <property type="match status" value="1"/>
</dbReference>
<proteinExistence type="predicted"/>
<dbReference type="PANTHER" id="PTHR39966">
    <property type="entry name" value="BLL2471 PROTEIN-RELATED"/>
    <property type="match status" value="1"/>
</dbReference>
<organism evidence="2 3">
    <name type="scientific">Aromatoleum tolulyticum</name>
    <dbReference type="NCBI Taxonomy" id="34027"/>
    <lineage>
        <taxon>Bacteria</taxon>
        <taxon>Pseudomonadati</taxon>
        <taxon>Pseudomonadota</taxon>
        <taxon>Betaproteobacteria</taxon>
        <taxon>Rhodocyclales</taxon>
        <taxon>Rhodocyclaceae</taxon>
        <taxon>Aromatoleum</taxon>
    </lineage>
</organism>
<evidence type="ECO:0000259" key="1">
    <source>
        <dbReference type="Pfam" id="PF01814"/>
    </source>
</evidence>
<accession>A0A1N6TKV7</accession>
<gene>
    <name evidence="2" type="ORF">SAMN05421829_10532</name>
</gene>
<name>A0A1N6TKV7_9RHOO</name>
<sequence>MSAHLQKWQAEHANYRKLLDLLQTQTATFVHGEEPDYELMADIVYYMTQYPDRYHHPREDAAFSRLLAHDPQAGTLIAELAEEHRSIAESGARLAADLGAAAAGAMMPRATLQEDVRNYATFLDDHMAIEEREIFPRLAASLGDDEWFLVDSAIHFAGDPIFGETVQERFRSIHRRISGQAGCGCKEPAEAACCLE</sequence>